<evidence type="ECO:0000256" key="4">
    <source>
        <dbReference type="ARBA" id="ARBA00023180"/>
    </source>
</evidence>
<feature type="chain" id="PRO_5044972032" description="Carboxylic ester hydrolase" evidence="5">
    <location>
        <begin position="26"/>
        <end position="569"/>
    </location>
</feature>
<evidence type="ECO:0000259" key="6">
    <source>
        <dbReference type="Pfam" id="PF00135"/>
    </source>
</evidence>
<keyword evidence="4" id="KW-0325">Glycoprotein</keyword>
<evidence type="ECO:0000313" key="7">
    <source>
        <dbReference type="EMBL" id="BES97246.1"/>
    </source>
</evidence>
<dbReference type="InterPro" id="IPR019826">
    <property type="entry name" value="Carboxylesterase_B_AS"/>
</dbReference>
<feature type="domain" description="Carboxylesterase type B" evidence="6">
    <location>
        <begin position="31"/>
        <end position="534"/>
    </location>
</feature>
<protein>
    <recommendedName>
        <fullName evidence="5">Carboxylic ester hydrolase</fullName>
        <ecNumber evidence="5">3.1.1.-</ecNumber>
    </recommendedName>
</protein>
<comment type="similarity">
    <text evidence="1 5">Belongs to the type-B carboxylesterase/lipase family.</text>
</comment>
<dbReference type="CDD" id="cd00312">
    <property type="entry name" value="Esterase_lipase"/>
    <property type="match status" value="1"/>
</dbReference>
<keyword evidence="8" id="KW-1185">Reference proteome</keyword>
<dbReference type="Pfam" id="PF00135">
    <property type="entry name" value="COesterase"/>
    <property type="match status" value="1"/>
</dbReference>
<sequence length="569" mass="63676">MVDPTGNTLKCIACIVIVLASRSNAGSTSDQPEVTIEQGTLRGVRLTSEFRQRPIAGFFGVPYAVPPVGQRRFKLAEPAKPWPGILNATHFGPSCAQYSHFTQGTDFEIYGSEDCLYLNVYTPKLPDGKTKGKLLDVVFYIHGGAFMFLSGDRFGSEFLLDKDLVMVTLNYRLGPFGFLSTEDEVVPGNNGLKDQLLALKWVRKNIAKFGGNPDRIAIAGNSAGGASAHYHVLSPKSRGLFNRAMIMSGAVLNPWPQTENALEKAKKISMLLGCPTEESSAMVECLRSRPAEHILEKTKLFIPWVYSPFTPFGPVVEVEHADAFITQQPLDIITNGEASDVPILFSHTADEGLYPGSQIIENETLMADLRDDWDEILPHLLDYNYTIPENRRTEVAKAIRQFYIQSNEQAAAGVIHMLSDRLFVDGIRESAKLHAKLYKSPVYAYVFNFKGSRRGFMKTEIYDGVSHADDLAYLVKKVIPWGMIGTDSASQDMVRGMVNLWADFISESINENRWPRMQSALPAFGYLEINSNVDKDNKFLIDQSSQMHEFWKGLEFRENQPKHTRHSEL</sequence>
<dbReference type="EMBL" id="AP028916">
    <property type="protein sequence ID" value="BES97246.1"/>
    <property type="molecule type" value="Genomic_DNA"/>
</dbReference>
<reference evidence="7 8" key="1">
    <citation type="submission" date="2023-09" db="EMBL/GenBank/DDBJ databases">
        <title>Nesidiocoris tenuis whole genome shotgun sequence.</title>
        <authorList>
            <person name="Shibata T."/>
            <person name="Shimoda M."/>
            <person name="Kobayashi T."/>
            <person name="Uehara T."/>
        </authorList>
    </citation>
    <scope>NUCLEOTIDE SEQUENCE [LARGE SCALE GENOMIC DNA]</scope>
    <source>
        <strain evidence="7 8">Japan</strain>
    </source>
</reference>
<feature type="signal peptide" evidence="5">
    <location>
        <begin position="1"/>
        <end position="25"/>
    </location>
</feature>
<dbReference type="PANTHER" id="PTHR43142:SF1">
    <property type="entry name" value="CARBOXYLIC ESTER HYDROLASE"/>
    <property type="match status" value="1"/>
</dbReference>
<proteinExistence type="inferred from homology"/>
<dbReference type="Gene3D" id="3.40.50.1820">
    <property type="entry name" value="alpha/beta hydrolase"/>
    <property type="match status" value="1"/>
</dbReference>
<dbReference type="InterPro" id="IPR002018">
    <property type="entry name" value="CarbesteraseB"/>
</dbReference>
<name>A0ABN7B255_9HEMI</name>
<evidence type="ECO:0000256" key="5">
    <source>
        <dbReference type="RuleBase" id="RU361235"/>
    </source>
</evidence>
<dbReference type="EC" id="3.1.1.-" evidence="5"/>
<dbReference type="SUPFAM" id="SSF53474">
    <property type="entry name" value="alpha/beta-Hydrolases"/>
    <property type="match status" value="1"/>
</dbReference>
<dbReference type="InterPro" id="IPR029058">
    <property type="entry name" value="AB_hydrolase_fold"/>
</dbReference>
<dbReference type="InterPro" id="IPR019819">
    <property type="entry name" value="Carboxylesterase_B_CS"/>
</dbReference>
<dbReference type="Proteomes" id="UP001307889">
    <property type="component" value="Chromosome 8"/>
</dbReference>
<accession>A0ABN7B255</accession>
<organism evidence="7 8">
    <name type="scientific">Nesidiocoris tenuis</name>
    <dbReference type="NCBI Taxonomy" id="355587"/>
    <lineage>
        <taxon>Eukaryota</taxon>
        <taxon>Metazoa</taxon>
        <taxon>Ecdysozoa</taxon>
        <taxon>Arthropoda</taxon>
        <taxon>Hexapoda</taxon>
        <taxon>Insecta</taxon>
        <taxon>Pterygota</taxon>
        <taxon>Neoptera</taxon>
        <taxon>Paraneoptera</taxon>
        <taxon>Hemiptera</taxon>
        <taxon>Heteroptera</taxon>
        <taxon>Panheteroptera</taxon>
        <taxon>Cimicomorpha</taxon>
        <taxon>Miridae</taxon>
        <taxon>Dicyphina</taxon>
        <taxon>Nesidiocoris</taxon>
    </lineage>
</organism>
<keyword evidence="3 5" id="KW-0378">Hydrolase</keyword>
<gene>
    <name evidence="7" type="ORF">NTJ_10060</name>
</gene>
<evidence type="ECO:0000256" key="1">
    <source>
        <dbReference type="ARBA" id="ARBA00005964"/>
    </source>
</evidence>
<keyword evidence="5" id="KW-0732">Signal</keyword>
<dbReference type="PROSITE" id="PS00941">
    <property type="entry name" value="CARBOXYLESTERASE_B_2"/>
    <property type="match status" value="1"/>
</dbReference>
<evidence type="ECO:0000256" key="2">
    <source>
        <dbReference type="ARBA" id="ARBA00022487"/>
    </source>
</evidence>
<dbReference type="PROSITE" id="PS00122">
    <property type="entry name" value="CARBOXYLESTERASE_B_1"/>
    <property type="match status" value="1"/>
</dbReference>
<keyword evidence="2" id="KW-0719">Serine esterase</keyword>
<evidence type="ECO:0000313" key="8">
    <source>
        <dbReference type="Proteomes" id="UP001307889"/>
    </source>
</evidence>
<dbReference type="PANTHER" id="PTHR43142">
    <property type="entry name" value="CARBOXYLIC ESTER HYDROLASE"/>
    <property type="match status" value="1"/>
</dbReference>
<evidence type="ECO:0000256" key="3">
    <source>
        <dbReference type="ARBA" id="ARBA00022801"/>
    </source>
</evidence>